<feature type="non-terminal residue" evidence="2">
    <location>
        <position position="358"/>
    </location>
</feature>
<protein>
    <recommendedName>
        <fullName evidence="3">Egg protein CP391S-like protein</fullName>
    </recommendedName>
</protein>
<keyword evidence="1" id="KW-1133">Transmembrane helix</keyword>
<dbReference type="EMBL" id="KL250643">
    <property type="protein sequence ID" value="KGB34924.1"/>
    <property type="molecule type" value="Genomic_DNA"/>
</dbReference>
<organism evidence="2">
    <name type="scientific">Schistosoma haematobium</name>
    <name type="common">Blood fluke</name>
    <dbReference type="NCBI Taxonomy" id="6185"/>
    <lineage>
        <taxon>Eukaryota</taxon>
        <taxon>Metazoa</taxon>
        <taxon>Spiralia</taxon>
        <taxon>Lophotrochozoa</taxon>
        <taxon>Platyhelminthes</taxon>
        <taxon>Trematoda</taxon>
        <taxon>Digenea</taxon>
        <taxon>Strigeidida</taxon>
        <taxon>Schistosomatoidea</taxon>
        <taxon>Schistosomatidae</taxon>
        <taxon>Schistosoma</taxon>
    </lineage>
</organism>
<evidence type="ECO:0008006" key="3">
    <source>
        <dbReference type="Google" id="ProtNLM"/>
    </source>
</evidence>
<evidence type="ECO:0000313" key="2">
    <source>
        <dbReference type="EMBL" id="KGB34924.1"/>
    </source>
</evidence>
<feature type="non-terminal residue" evidence="2">
    <location>
        <position position="1"/>
    </location>
</feature>
<dbReference type="AlphaFoldDB" id="A0A094ZPH0"/>
<reference evidence="2" key="1">
    <citation type="journal article" date="2012" name="Nat. Genet.">
        <title>Whole-genome sequence of Schistosoma haematobium.</title>
        <authorList>
            <person name="Young N.D."/>
            <person name="Jex A.R."/>
            <person name="Li B."/>
            <person name="Liu S."/>
            <person name="Yang L."/>
            <person name="Xiong Z."/>
            <person name="Li Y."/>
            <person name="Cantacessi C."/>
            <person name="Hall R.S."/>
            <person name="Xu X."/>
            <person name="Chen F."/>
            <person name="Wu X."/>
            <person name="Zerlotini A."/>
            <person name="Oliveira G."/>
            <person name="Hofmann A."/>
            <person name="Zhang G."/>
            <person name="Fang X."/>
            <person name="Kang Y."/>
            <person name="Campbell B.E."/>
            <person name="Loukas A."/>
            <person name="Ranganathan S."/>
            <person name="Rollinson D."/>
            <person name="Rinaldi G."/>
            <person name="Brindley P.J."/>
            <person name="Yang H."/>
            <person name="Wang J."/>
            <person name="Wang J."/>
            <person name="Gasser R.B."/>
        </authorList>
    </citation>
    <scope>NUCLEOTIDE SEQUENCE [LARGE SCALE GENOMIC DNA]</scope>
</reference>
<sequence>FRYTLSSDQLIPLYLVVMLTSKFLDCQHVCDEIGSERGRKTVFEGDLYRYVSNQSGSITHIQSHYDYYAETIRLNHPIPVLSDNFKILDSGLGYSQSVNPRFPFKFYGYDVSRFDISNFSLTILTEQNHTGIMRHYIERESNTKSEISNGKKLLAVRKSFQTLVNDTVFTFKITTMIHRNGKISVYYDNIPTEIDGNQFKSEIDGLFHCGIDFRIVEIDVPGEWIGSGTLVEYEALWDCPKHNTTEACENASTSNTKCIWCDNAKMCTTGSDKNVREFKLNVCQTKVSNWTTSQNSSTDNILSDTTLLQTGPTEMTEVTEHGKSLNYLYIVLPIVISFIVACIGCFIWLVLCRETKSN</sequence>
<name>A0A094ZPH0_SCHHA</name>
<gene>
    <name evidence="2" type="ORF">MS3_03156</name>
</gene>
<evidence type="ECO:0000256" key="1">
    <source>
        <dbReference type="SAM" id="Phobius"/>
    </source>
</evidence>
<keyword evidence="1" id="KW-0472">Membrane</keyword>
<feature type="transmembrane region" description="Helical" evidence="1">
    <location>
        <begin position="327"/>
        <end position="351"/>
    </location>
</feature>
<accession>A0A094ZPH0</accession>
<proteinExistence type="predicted"/>
<keyword evidence="1" id="KW-0812">Transmembrane</keyword>